<dbReference type="InterPro" id="IPR017921">
    <property type="entry name" value="Znf_CTCHY"/>
</dbReference>
<feature type="domain" description="RING-type" evidence="6">
    <location>
        <begin position="646"/>
        <end position="689"/>
    </location>
</feature>
<dbReference type="PANTHER" id="PTHR21319">
    <property type="entry name" value="RING FINGER AND CHY ZINC FINGER DOMAIN-CONTAINING PROTEIN 1"/>
    <property type="match status" value="1"/>
</dbReference>
<sequence length="766" mass="86429">MEESSVEGERETMAKARLTQRRKELFGDCRLIEIIHLHDCLRGELNALEKGVLEVSQSLLDTGNQEILVKLEKEVTSRFQIIWSVFKAHSSAEDEFIWPTLRSKTKGKVTGSPSYRPDQDAEDVPQDLNVVEQEEYEEDHADEERMFSTMNRMLIELRHLLSQPTTALSKTAQPTKTATGTSIITDEASIAPTCVEGDSVHEVMQQLNNHVKHLSRHLQQHLEKEENQCMPLVVKHLTKDEIHDLVGKIMGKRSCDMIAQIMTMAVQNLGEAERAQMVDYMKEAMAGTFFDRWLAMSGWMEPEEKKEEPAETADASNNKRTHEAGNGAGEETKRIRLDQLIAHAIVGKPAQTTPKTAELRRNLGSRLTTEKELEKLIRAVATNPTLSSKQKNTTIQGLRQSIWKRNQGIKKQAEAKVESKDAPACSVDPSSTTPSATAKPVMSGTCIPTQRGIPPTQFFVKNSDGKTIKAWDSSDSITNSTVPVPTFSTTELAPTFHDGASGAVLGCPHYARSCKLRHPVSGRLYTCRLCCEQDRENPAKEKDEPLDRYTVKEVMCMKCNTLQPARDKCLNSSCESHDKSFAKYFCRICHLYDNRPRPIFHCPYCNTCRMGKGLGIDFYHCVRCNACVSMDDKEHRCIPQKLESTCPICHDTLFQSTEALKGLKCGHVMHLSCFTKYRRSQSYTCPICKKCMEDMNDYFALLDAAVRMQPMPFEYMNTYSNIYCQDCQKSGQCKYHFVGQKCPTCGSYNTRELGRVQAQTTPVAYT</sequence>
<dbReference type="Pfam" id="PF05495">
    <property type="entry name" value="zf-CHY"/>
    <property type="match status" value="1"/>
</dbReference>
<dbReference type="InterPro" id="IPR037275">
    <property type="entry name" value="Znf_CTCHY_sf"/>
</dbReference>
<dbReference type="AlphaFoldDB" id="A0AAD2GAC2"/>
<evidence type="ECO:0000256" key="3">
    <source>
        <dbReference type="ARBA" id="ARBA00022833"/>
    </source>
</evidence>
<evidence type="ECO:0000256" key="5">
    <source>
        <dbReference type="SAM" id="MobiDB-lite"/>
    </source>
</evidence>
<dbReference type="PROSITE" id="PS50089">
    <property type="entry name" value="ZF_RING_2"/>
    <property type="match status" value="1"/>
</dbReference>
<evidence type="ECO:0000313" key="10">
    <source>
        <dbReference type="Proteomes" id="UP001295423"/>
    </source>
</evidence>
<dbReference type="GO" id="GO:0061630">
    <property type="term" value="F:ubiquitin protein ligase activity"/>
    <property type="evidence" value="ECO:0007669"/>
    <property type="project" value="TreeGrafter"/>
</dbReference>
<name>A0AAD2GAC2_9STRA</name>
<dbReference type="Gene3D" id="1.20.120.520">
    <property type="entry name" value="nmb1532 protein domain like"/>
    <property type="match status" value="1"/>
</dbReference>
<feature type="region of interest" description="Disordered" evidence="5">
    <location>
        <begin position="301"/>
        <end position="332"/>
    </location>
</feature>
<dbReference type="CDD" id="cd16464">
    <property type="entry name" value="RING-H2_Pirh2-like"/>
    <property type="match status" value="1"/>
</dbReference>
<feature type="domain" description="CHY-type" evidence="7">
    <location>
        <begin position="500"/>
        <end position="576"/>
    </location>
</feature>
<gene>
    <name evidence="9" type="ORF">CYCCA115_LOCUS22280</name>
</gene>
<organism evidence="9 10">
    <name type="scientific">Cylindrotheca closterium</name>
    <dbReference type="NCBI Taxonomy" id="2856"/>
    <lineage>
        <taxon>Eukaryota</taxon>
        <taxon>Sar</taxon>
        <taxon>Stramenopiles</taxon>
        <taxon>Ochrophyta</taxon>
        <taxon>Bacillariophyta</taxon>
        <taxon>Bacillariophyceae</taxon>
        <taxon>Bacillariophycidae</taxon>
        <taxon>Bacillariales</taxon>
        <taxon>Bacillariaceae</taxon>
        <taxon>Cylindrotheca</taxon>
    </lineage>
</organism>
<dbReference type="InterPro" id="IPR013083">
    <property type="entry name" value="Znf_RING/FYVE/PHD"/>
</dbReference>
<keyword evidence="10" id="KW-1185">Reference proteome</keyword>
<dbReference type="PROSITE" id="PS51266">
    <property type="entry name" value="ZF_CHY"/>
    <property type="match status" value="1"/>
</dbReference>
<evidence type="ECO:0000256" key="1">
    <source>
        <dbReference type="ARBA" id="ARBA00022723"/>
    </source>
</evidence>
<evidence type="ECO:0000256" key="4">
    <source>
        <dbReference type="PROSITE-ProRule" id="PRU00601"/>
    </source>
</evidence>
<keyword evidence="1" id="KW-0479">Metal-binding</keyword>
<dbReference type="PANTHER" id="PTHR21319:SF0">
    <property type="entry name" value="AND RING FINGER DOMAIN PROTEIN, PUTATIVE (AFU_ORTHOLOGUE AFUA_1G08900)-RELATED"/>
    <property type="match status" value="1"/>
</dbReference>
<evidence type="ECO:0000313" key="9">
    <source>
        <dbReference type="EMBL" id="CAJ1966697.1"/>
    </source>
</evidence>
<dbReference type="Gene3D" id="2.20.28.10">
    <property type="match status" value="1"/>
</dbReference>
<protein>
    <submittedName>
        <fullName evidence="9">Uncharacterized protein</fullName>
    </submittedName>
</protein>
<dbReference type="Proteomes" id="UP001295423">
    <property type="component" value="Unassembled WGS sequence"/>
</dbReference>
<feature type="region of interest" description="Disordered" evidence="5">
    <location>
        <begin position="414"/>
        <end position="441"/>
    </location>
</feature>
<dbReference type="InterPro" id="IPR001841">
    <property type="entry name" value="Znf_RING"/>
</dbReference>
<dbReference type="EMBL" id="CAKOGP040002313">
    <property type="protein sequence ID" value="CAJ1966697.1"/>
    <property type="molecule type" value="Genomic_DNA"/>
</dbReference>
<evidence type="ECO:0000259" key="8">
    <source>
        <dbReference type="PROSITE" id="PS51270"/>
    </source>
</evidence>
<dbReference type="InterPro" id="IPR037274">
    <property type="entry name" value="Znf_CHY_sf"/>
</dbReference>
<dbReference type="SUPFAM" id="SSF57850">
    <property type="entry name" value="RING/U-box"/>
    <property type="match status" value="1"/>
</dbReference>
<dbReference type="Pfam" id="PF14599">
    <property type="entry name" value="zinc_ribbon_6"/>
    <property type="match status" value="1"/>
</dbReference>
<accession>A0AAD2GAC2</accession>
<evidence type="ECO:0000256" key="2">
    <source>
        <dbReference type="ARBA" id="ARBA00022771"/>
    </source>
</evidence>
<dbReference type="CDD" id="cd12108">
    <property type="entry name" value="Hr-like"/>
    <property type="match status" value="1"/>
</dbReference>
<dbReference type="Pfam" id="PF13639">
    <property type="entry name" value="zf-RING_2"/>
    <property type="match status" value="1"/>
</dbReference>
<reference evidence="9" key="1">
    <citation type="submission" date="2023-08" db="EMBL/GenBank/DDBJ databases">
        <authorList>
            <person name="Audoor S."/>
            <person name="Bilcke G."/>
        </authorList>
    </citation>
    <scope>NUCLEOTIDE SEQUENCE</scope>
</reference>
<proteinExistence type="predicted"/>
<dbReference type="GO" id="GO:0005634">
    <property type="term" value="C:nucleus"/>
    <property type="evidence" value="ECO:0007669"/>
    <property type="project" value="TreeGrafter"/>
</dbReference>
<dbReference type="GO" id="GO:0006511">
    <property type="term" value="P:ubiquitin-dependent protein catabolic process"/>
    <property type="evidence" value="ECO:0007669"/>
    <property type="project" value="TreeGrafter"/>
</dbReference>
<dbReference type="SUPFAM" id="SSF161219">
    <property type="entry name" value="CHY zinc finger-like"/>
    <property type="match status" value="1"/>
</dbReference>
<dbReference type="SMART" id="SM00184">
    <property type="entry name" value="RING"/>
    <property type="match status" value="1"/>
</dbReference>
<dbReference type="Gene3D" id="3.30.40.10">
    <property type="entry name" value="Zinc/RING finger domain, C3HC4 (zinc finger)"/>
    <property type="match status" value="1"/>
</dbReference>
<evidence type="ECO:0000259" key="7">
    <source>
        <dbReference type="PROSITE" id="PS51266"/>
    </source>
</evidence>
<keyword evidence="3" id="KW-0862">Zinc</keyword>
<feature type="domain" description="CTCHY-type" evidence="8">
    <location>
        <begin position="581"/>
        <end position="645"/>
    </location>
</feature>
<dbReference type="GO" id="GO:0008270">
    <property type="term" value="F:zinc ion binding"/>
    <property type="evidence" value="ECO:0007669"/>
    <property type="project" value="UniProtKB-KW"/>
</dbReference>
<dbReference type="InterPro" id="IPR039512">
    <property type="entry name" value="RCHY1_zinc-ribbon"/>
</dbReference>
<dbReference type="PROSITE" id="PS51270">
    <property type="entry name" value="ZF_CTCHY"/>
    <property type="match status" value="1"/>
</dbReference>
<comment type="caution">
    <text evidence="9">The sequence shown here is derived from an EMBL/GenBank/DDBJ whole genome shotgun (WGS) entry which is preliminary data.</text>
</comment>
<dbReference type="InterPro" id="IPR008913">
    <property type="entry name" value="Znf_CHY"/>
</dbReference>
<evidence type="ECO:0000259" key="6">
    <source>
        <dbReference type="PROSITE" id="PS50089"/>
    </source>
</evidence>
<keyword evidence="2 4" id="KW-0863">Zinc-finger</keyword>
<dbReference type="GO" id="GO:0016567">
    <property type="term" value="P:protein ubiquitination"/>
    <property type="evidence" value="ECO:0007669"/>
    <property type="project" value="TreeGrafter"/>
</dbReference>
<dbReference type="SUPFAM" id="SSF161245">
    <property type="entry name" value="Zinc hairpin stack"/>
    <property type="match status" value="1"/>
</dbReference>